<dbReference type="EMBL" id="JAACNO010001447">
    <property type="protein sequence ID" value="KAF4140547.1"/>
    <property type="molecule type" value="Genomic_DNA"/>
</dbReference>
<gene>
    <name evidence="2" type="ORF">GN958_ATG10266</name>
</gene>
<comment type="caution">
    <text evidence="2">The sequence shown here is derived from an EMBL/GenBank/DDBJ whole genome shotgun (WGS) entry which is preliminary data.</text>
</comment>
<sequence length="224" mass="24692">MPPDLPAHEGHSSLLASLGMCTGELPPPFLGTESAASTRTPSILSTARPQLSWILQNQLRLQLLQRQSVRLRQNGKATEEAKSQVKRVKWTNKMVGELLRLRFSDGDVKRRLESADTKTKTALAWQYFASVLSQELGMVLNRDQVSLKYRKLRCVYRISGDVLLDSAIDEDNDEGMEVDGTQATEEVSKQKPAPVAQLVTALQGEMEATEREAQVPGDAVASSS</sequence>
<accession>A0A8S9UM20</accession>
<organism evidence="2 3">
    <name type="scientific">Phytophthora infestans</name>
    <name type="common">Potato late blight agent</name>
    <name type="synonym">Botrytis infestans</name>
    <dbReference type="NCBI Taxonomy" id="4787"/>
    <lineage>
        <taxon>Eukaryota</taxon>
        <taxon>Sar</taxon>
        <taxon>Stramenopiles</taxon>
        <taxon>Oomycota</taxon>
        <taxon>Peronosporomycetes</taxon>
        <taxon>Peronosporales</taxon>
        <taxon>Peronosporaceae</taxon>
        <taxon>Phytophthora</taxon>
    </lineage>
</organism>
<proteinExistence type="predicted"/>
<dbReference type="AlphaFoldDB" id="A0A8S9UM20"/>
<evidence type="ECO:0000313" key="2">
    <source>
        <dbReference type="EMBL" id="KAF4140547.1"/>
    </source>
</evidence>
<evidence type="ECO:0000313" key="3">
    <source>
        <dbReference type="Proteomes" id="UP000704712"/>
    </source>
</evidence>
<dbReference type="Proteomes" id="UP000704712">
    <property type="component" value="Unassembled WGS sequence"/>
</dbReference>
<feature type="region of interest" description="Disordered" evidence="1">
    <location>
        <begin position="172"/>
        <end position="192"/>
    </location>
</feature>
<evidence type="ECO:0000256" key="1">
    <source>
        <dbReference type="SAM" id="MobiDB-lite"/>
    </source>
</evidence>
<reference evidence="2" key="1">
    <citation type="submission" date="2020-03" db="EMBL/GenBank/DDBJ databases">
        <title>Hybrid Assembly of Korean Phytophthora infestans isolates.</title>
        <authorList>
            <person name="Prokchorchik M."/>
            <person name="Lee Y."/>
            <person name="Seo J."/>
            <person name="Cho J.-H."/>
            <person name="Park Y.-E."/>
            <person name="Jang D.-C."/>
            <person name="Im J.-S."/>
            <person name="Choi J.-G."/>
            <person name="Park H.-J."/>
            <person name="Lee G.-B."/>
            <person name="Lee Y.-G."/>
            <person name="Hong S.-Y."/>
            <person name="Cho K."/>
            <person name="Sohn K.H."/>
        </authorList>
    </citation>
    <scope>NUCLEOTIDE SEQUENCE</scope>
    <source>
        <strain evidence="2">KR_2_A2</strain>
    </source>
</reference>
<protein>
    <submittedName>
        <fullName evidence="2">Uncharacterized protein</fullName>
    </submittedName>
</protein>
<name>A0A8S9UM20_PHYIN</name>